<comment type="similarity">
    <text evidence="1">Belongs to the peptidase S1C family.</text>
</comment>
<accession>A0ABT8QJX6</accession>
<comment type="caution">
    <text evidence="5">The sequence shown here is derived from an EMBL/GenBank/DDBJ whole genome shotgun (WGS) entry which is preliminary data.</text>
</comment>
<dbReference type="Gene3D" id="2.40.10.10">
    <property type="entry name" value="Trypsin-like serine proteases"/>
    <property type="match status" value="2"/>
</dbReference>
<keyword evidence="6" id="KW-1185">Reference proteome</keyword>
<dbReference type="RefSeq" id="WP_252467472.1">
    <property type="nucleotide sequence ID" value="NZ_JAMHFY010000002.1"/>
</dbReference>
<evidence type="ECO:0000256" key="2">
    <source>
        <dbReference type="ARBA" id="ARBA00022670"/>
    </source>
</evidence>
<gene>
    <name evidence="5" type="ORF">M8H41_01865</name>
</gene>
<dbReference type="Proteomes" id="UP001176021">
    <property type="component" value="Unassembled WGS sequence"/>
</dbReference>
<evidence type="ECO:0000259" key="4">
    <source>
        <dbReference type="Pfam" id="PF14266"/>
    </source>
</evidence>
<keyword evidence="3" id="KW-0378">Hydrolase</keyword>
<reference evidence="5" key="1">
    <citation type="submission" date="2022-05" db="EMBL/GenBank/DDBJ databases">
        <title>Expanded diversity of anoxic marine methylotrophy in a Black Sea sulfate reducing microorganism.</title>
        <authorList>
            <person name="Fischer P.Q."/>
            <person name="Stams A.J.M."/>
            <person name="Villanueva L."/>
            <person name="Sousa D.Z."/>
        </authorList>
    </citation>
    <scope>NUCLEOTIDE SEQUENCE</scope>
    <source>
        <strain evidence="5">P130</strain>
    </source>
</reference>
<dbReference type="Pfam" id="PF14266">
    <property type="entry name" value="YceG_bac"/>
    <property type="match status" value="1"/>
</dbReference>
<evidence type="ECO:0000256" key="3">
    <source>
        <dbReference type="ARBA" id="ARBA00022801"/>
    </source>
</evidence>
<proteinExistence type="inferred from homology"/>
<evidence type="ECO:0000313" key="5">
    <source>
        <dbReference type="EMBL" id="MDO0821607.1"/>
    </source>
</evidence>
<organism evidence="5 6">
    <name type="scientific">Desulfosporosinus nitroreducens</name>
    <dbReference type="NCBI Taxonomy" id="2018668"/>
    <lineage>
        <taxon>Bacteria</taxon>
        <taxon>Bacillati</taxon>
        <taxon>Bacillota</taxon>
        <taxon>Clostridia</taxon>
        <taxon>Eubacteriales</taxon>
        <taxon>Desulfitobacteriaceae</taxon>
        <taxon>Desulfosporosinus</taxon>
    </lineage>
</organism>
<keyword evidence="2" id="KW-0645">Protease</keyword>
<feature type="domain" description="Putative component of 'biosynthetic module'" evidence="4">
    <location>
        <begin position="30"/>
        <end position="263"/>
    </location>
</feature>
<dbReference type="EMBL" id="JAMJEV010000001">
    <property type="protein sequence ID" value="MDO0821607.1"/>
    <property type="molecule type" value="Genomic_DNA"/>
</dbReference>
<dbReference type="InterPro" id="IPR001940">
    <property type="entry name" value="Peptidase_S1C"/>
</dbReference>
<sequence>MIVSTKPLKTILKETNNPLEDFSQVNENYNNNVYIKEVILVRYIGINTSIETYIENILNIDRYFSSRMSTSPYLRLHRLEILSNINDIKKLSIVWDNWETMINNSFYSHSLNDAFLCTPLENDTLEWTKKLAFREILLLYLETHPNSNQTLFKNFAIKFMNWIEIYLPKLFYPKITTGISPKVLFIGDIKHHELLFLYFLSRLGCDICYMNPKEDIVYLYPEIEKYSTLHKCSALYPDKFTIPDFLPTRNIEHASIVSRVETVSQATIPNTALPLNLSNTKEYSYEMLAGLSNSVVMIKVYDNHNDNNTLGYGSGVVIHSNGYILTNLHVVTGGTLFSVIFENDTNEYFTNELIKYHQGYDLAIIRVDRNCSPLIVKTDGDLVRGQKIVAIGSPLGLFNSVSDGIVSGFRDINEIPMIQFTAPISNGSSGGALLDMFGRLVGLITAGFDKGQNINLAVPFHIINQFAVNFIEVN</sequence>
<dbReference type="InterPro" id="IPR051201">
    <property type="entry name" value="Chloro_Bact_Ser_Proteases"/>
</dbReference>
<protein>
    <submittedName>
        <fullName evidence="5">Trypsin-like peptidase domain-containing protein</fullName>
    </submittedName>
</protein>
<evidence type="ECO:0000256" key="1">
    <source>
        <dbReference type="ARBA" id="ARBA00010541"/>
    </source>
</evidence>
<name>A0ABT8QJX6_9FIRM</name>
<dbReference type="Pfam" id="PF13365">
    <property type="entry name" value="Trypsin_2"/>
    <property type="match status" value="1"/>
</dbReference>
<dbReference type="PANTHER" id="PTHR43343">
    <property type="entry name" value="PEPTIDASE S12"/>
    <property type="match status" value="1"/>
</dbReference>
<evidence type="ECO:0000313" key="6">
    <source>
        <dbReference type="Proteomes" id="UP001176021"/>
    </source>
</evidence>
<dbReference type="InterPro" id="IPR025647">
    <property type="entry name" value="YceG_bac"/>
</dbReference>
<dbReference type="SUPFAM" id="SSF50494">
    <property type="entry name" value="Trypsin-like serine proteases"/>
    <property type="match status" value="1"/>
</dbReference>
<dbReference type="PANTHER" id="PTHR43343:SF3">
    <property type="entry name" value="PROTEASE DO-LIKE 8, CHLOROPLASTIC"/>
    <property type="match status" value="1"/>
</dbReference>
<dbReference type="PRINTS" id="PR00834">
    <property type="entry name" value="PROTEASES2C"/>
</dbReference>
<dbReference type="InterPro" id="IPR043504">
    <property type="entry name" value="Peptidase_S1_PA_chymotrypsin"/>
</dbReference>
<dbReference type="InterPro" id="IPR009003">
    <property type="entry name" value="Peptidase_S1_PA"/>
</dbReference>